<comment type="caution">
    <text evidence="1">The sequence shown here is derived from an EMBL/GenBank/DDBJ whole genome shotgun (WGS) entry which is preliminary data.</text>
</comment>
<evidence type="ECO:0000313" key="1">
    <source>
        <dbReference type="EMBL" id="MZL78644.1"/>
    </source>
</evidence>
<dbReference type="Proteomes" id="UP000452293">
    <property type="component" value="Unassembled WGS sequence"/>
</dbReference>
<dbReference type="EMBL" id="WWVW01000034">
    <property type="protein sequence ID" value="MZL78644.1"/>
    <property type="molecule type" value="Genomic_DNA"/>
</dbReference>
<dbReference type="RefSeq" id="WP_129975914.1">
    <property type="nucleotide sequence ID" value="NZ_WWVV01000033.1"/>
</dbReference>
<evidence type="ECO:0000313" key="2">
    <source>
        <dbReference type="Proteomes" id="UP000452293"/>
    </source>
</evidence>
<accession>A0ABW9X6G0</accession>
<keyword evidence="2" id="KW-1185">Reference proteome</keyword>
<reference evidence="1 2" key="1">
    <citation type="journal article" date="2019" name="Nat. Med.">
        <title>A library of human gut bacterial isolates paired with longitudinal multiomics data enables mechanistic microbiome research.</title>
        <authorList>
            <person name="Poyet M."/>
            <person name="Groussin M."/>
            <person name="Gibbons S.M."/>
            <person name="Avila-Pacheco J."/>
            <person name="Jiang X."/>
            <person name="Kearney S.M."/>
            <person name="Perrotta A.R."/>
            <person name="Berdy B."/>
            <person name="Zhao S."/>
            <person name="Lieberman T.D."/>
            <person name="Swanson P.K."/>
            <person name="Smith M."/>
            <person name="Roesemann S."/>
            <person name="Alexander J.E."/>
            <person name="Rich S.A."/>
            <person name="Livny J."/>
            <person name="Vlamakis H."/>
            <person name="Clish C."/>
            <person name="Bullock K."/>
            <person name="Deik A."/>
            <person name="Scott J."/>
            <person name="Pierce K.A."/>
            <person name="Xavier R.J."/>
            <person name="Alm E.J."/>
        </authorList>
    </citation>
    <scope>NUCLEOTIDE SEQUENCE [LARGE SCALE GENOMIC DNA]</scope>
    <source>
        <strain evidence="1 2">BIOML-A1</strain>
    </source>
</reference>
<sequence>MPNIKDYASKFNYWNAIRSYVEANASKYHLEPPVSDDALLDFLKSMSPNLGRGEGSEREDFNKYIKKRHENNCSASKRHSILRLCFALAIDSINGANAFLMNYMCEKELSPRNLKEFILLGAIKCKLCWKDAMVLFKEYSNKIDQSIAPSDYAPGKTLAVYKNYIENIHTIDDLKALLETDQLRGFFALTRNTHYLALFDDIDWPISCDILDLIELKEDSTDYSITAYYKNMFGLHSIDGDIGDNFLSEEQIGKLIPLFPDVFVSEKLFASIVKRHRELEVPSGTYLLHLLLTINAHKTINEFDSISQEEYDANYRNAGVDLTVREKFLDDYLNNSLVSAGFPGLNPARGFDRLVIDAYDNTIKELDTSHIINEEIRRKLLYNIREYLQTGL</sequence>
<name>A0ABW9X6G0_9FIRM</name>
<organism evidence="1 2">
    <name type="scientific">Blautia massiliensis</name>
    <name type="common">ex Durand et al. 2017</name>
    <dbReference type="NCBI Taxonomy" id="1737424"/>
    <lineage>
        <taxon>Bacteria</taxon>
        <taxon>Bacillati</taxon>
        <taxon>Bacillota</taxon>
        <taxon>Clostridia</taxon>
        <taxon>Lachnospirales</taxon>
        <taxon>Lachnospiraceae</taxon>
        <taxon>Blautia</taxon>
    </lineage>
</organism>
<proteinExistence type="predicted"/>
<gene>
    <name evidence="1" type="ORF">GT718_15100</name>
</gene>
<protein>
    <submittedName>
        <fullName evidence="1">Uncharacterized protein</fullName>
    </submittedName>
</protein>